<dbReference type="OrthoDB" id="28112at2759"/>
<evidence type="ECO:0000256" key="2">
    <source>
        <dbReference type="ARBA" id="ARBA00010734"/>
    </source>
</evidence>
<organism evidence="8 9">
    <name type="scientific">Coprinellus micaceus</name>
    <name type="common">Glistening ink-cap mushroom</name>
    <name type="synonym">Coprinus micaceus</name>
    <dbReference type="NCBI Taxonomy" id="71717"/>
    <lineage>
        <taxon>Eukaryota</taxon>
        <taxon>Fungi</taxon>
        <taxon>Dikarya</taxon>
        <taxon>Basidiomycota</taxon>
        <taxon>Agaricomycotina</taxon>
        <taxon>Agaricomycetes</taxon>
        <taxon>Agaricomycetidae</taxon>
        <taxon>Agaricales</taxon>
        <taxon>Agaricineae</taxon>
        <taxon>Psathyrellaceae</taxon>
        <taxon>Coprinellus</taxon>
    </lineage>
</organism>
<evidence type="ECO:0000313" key="9">
    <source>
        <dbReference type="Proteomes" id="UP000298030"/>
    </source>
</evidence>
<evidence type="ECO:0000256" key="4">
    <source>
        <dbReference type="ARBA" id="ARBA00022737"/>
    </source>
</evidence>
<gene>
    <name evidence="8" type="ORF">FA13DRAFT_1622374</name>
</gene>
<keyword evidence="5" id="KW-0539">Nucleus</keyword>
<evidence type="ECO:0000256" key="3">
    <source>
        <dbReference type="ARBA" id="ARBA00022552"/>
    </source>
</evidence>
<dbReference type="GO" id="GO:0000462">
    <property type="term" value="P:maturation of SSU-rRNA from tricistronic rRNA transcript (SSU-rRNA, 5.8S rRNA, LSU-rRNA)"/>
    <property type="evidence" value="ECO:0007669"/>
    <property type="project" value="InterPro"/>
</dbReference>
<accession>A0A4Y7TTL6</accession>
<sequence length="602" mass="67638">MERVHYQQEQMLPELKDLVEKGLFTQNEIRQIVQQRTAFESALVRRVAKKADFIRYISYEMDLESLRRKRVKRLDLPKAAPTVSDYAFVRRQFHIFERALKRFKSDVGLWVQYIQLAKRERAKALVGRVTARALQLHPSLPTFYILAASHELDNLAPSAARALLQRGIRANPDSVEMWREYVKMELGFVESMRRRWEVLGIKVGEGDAKGKQKEEAQPDAEGIDPSPDVTAGEGDTMDVEEENVDETGFEARKQIMEGAIVKSVITNAAQALPKIELFVALQAVISDFPSPPALQQTLLDEVFDALGQTLPRDPKGMELRARRHLKGLPSSVGFVDGLKKANEEMLAVIGDGGEDPLLEAYASFVEEWCGKAEDDHLRMYLISSLQGLIQKQPRSEGLLSAHIRVLTQAGHPPAKLRKLAEKYTRKAPSSSRVWLARLAVENTSDVWTEARKRVRGSEEEVVRVWTWGGSELLRESMLTPAVHEALLVQHIAGVVAPGPPDNGAQSDQVAWCHSVRHMARYLTTARVWEVLWNSLDTTDAEARQLVYGLWAEKECLGAGLGYARWLVSAGEGARAAEIIVQTRRHLPEQLAAELDTQWALVA</sequence>
<dbReference type="GO" id="GO:0034388">
    <property type="term" value="C:Pwp2p-containing subcomplex of 90S preribosome"/>
    <property type="evidence" value="ECO:0007669"/>
    <property type="project" value="TreeGrafter"/>
</dbReference>
<proteinExistence type="inferred from homology"/>
<evidence type="ECO:0000259" key="7">
    <source>
        <dbReference type="Pfam" id="PF08640"/>
    </source>
</evidence>
<comment type="subcellular location">
    <subcellularLocation>
        <location evidence="1">Nucleus</location>
        <location evidence="1">Nucleolus</location>
    </subcellularLocation>
</comment>
<evidence type="ECO:0000256" key="5">
    <source>
        <dbReference type="ARBA" id="ARBA00023242"/>
    </source>
</evidence>
<keyword evidence="9" id="KW-1185">Reference proteome</keyword>
<dbReference type="Proteomes" id="UP000298030">
    <property type="component" value="Unassembled WGS sequence"/>
</dbReference>
<protein>
    <recommendedName>
        <fullName evidence="7">U3 small nucleolar RNA-associated protein 6 N-terminal domain-containing protein</fullName>
    </recommendedName>
</protein>
<dbReference type="SMART" id="SM00386">
    <property type="entry name" value="HAT"/>
    <property type="match status" value="2"/>
</dbReference>
<keyword evidence="3" id="KW-0698">rRNA processing</keyword>
<dbReference type="GO" id="GO:0032040">
    <property type="term" value="C:small-subunit processome"/>
    <property type="evidence" value="ECO:0007669"/>
    <property type="project" value="TreeGrafter"/>
</dbReference>
<feature type="domain" description="U3 small nucleolar RNA-associated protein 6 N-terminal" evidence="7">
    <location>
        <begin position="9"/>
        <end position="91"/>
    </location>
</feature>
<keyword evidence="4" id="KW-0677">Repeat</keyword>
<dbReference type="AlphaFoldDB" id="A0A4Y7TTL6"/>
<dbReference type="Pfam" id="PF08640">
    <property type="entry name" value="U3_assoc_6"/>
    <property type="match status" value="1"/>
</dbReference>
<reference evidence="8 9" key="1">
    <citation type="journal article" date="2019" name="Nat. Ecol. Evol.">
        <title>Megaphylogeny resolves global patterns of mushroom evolution.</title>
        <authorList>
            <person name="Varga T."/>
            <person name="Krizsan K."/>
            <person name="Foldi C."/>
            <person name="Dima B."/>
            <person name="Sanchez-Garcia M."/>
            <person name="Sanchez-Ramirez S."/>
            <person name="Szollosi G.J."/>
            <person name="Szarkandi J.G."/>
            <person name="Papp V."/>
            <person name="Albert L."/>
            <person name="Andreopoulos W."/>
            <person name="Angelini C."/>
            <person name="Antonin V."/>
            <person name="Barry K.W."/>
            <person name="Bougher N.L."/>
            <person name="Buchanan P."/>
            <person name="Buyck B."/>
            <person name="Bense V."/>
            <person name="Catcheside P."/>
            <person name="Chovatia M."/>
            <person name="Cooper J."/>
            <person name="Damon W."/>
            <person name="Desjardin D."/>
            <person name="Finy P."/>
            <person name="Geml J."/>
            <person name="Haridas S."/>
            <person name="Hughes K."/>
            <person name="Justo A."/>
            <person name="Karasinski D."/>
            <person name="Kautmanova I."/>
            <person name="Kiss B."/>
            <person name="Kocsube S."/>
            <person name="Kotiranta H."/>
            <person name="LaButti K.M."/>
            <person name="Lechner B.E."/>
            <person name="Liimatainen K."/>
            <person name="Lipzen A."/>
            <person name="Lukacs Z."/>
            <person name="Mihaltcheva S."/>
            <person name="Morgado L.N."/>
            <person name="Niskanen T."/>
            <person name="Noordeloos M.E."/>
            <person name="Ohm R.A."/>
            <person name="Ortiz-Santana B."/>
            <person name="Ovrebo C."/>
            <person name="Racz N."/>
            <person name="Riley R."/>
            <person name="Savchenko A."/>
            <person name="Shiryaev A."/>
            <person name="Soop K."/>
            <person name="Spirin V."/>
            <person name="Szebenyi C."/>
            <person name="Tomsovsky M."/>
            <person name="Tulloss R.E."/>
            <person name="Uehling J."/>
            <person name="Grigoriev I.V."/>
            <person name="Vagvolgyi C."/>
            <person name="Papp T."/>
            <person name="Martin F.M."/>
            <person name="Miettinen O."/>
            <person name="Hibbett D.S."/>
            <person name="Nagy L.G."/>
        </authorList>
    </citation>
    <scope>NUCLEOTIDE SEQUENCE [LARGE SCALE GENOMIC DNA]</scope>
    <source>
        <strain evidence="8 9">FP101781</strain>
    </source>
</reference>
<evidence type="ECO:0000256" key="6">
    <source>
        <dbReference type="SAM" id="MobiDB-lite"/>
    </source>
</evidence>
<dbReference type="InterPro" id="IPR011990">
    <property type="entry name" value="TPR-like_helical_dom_sf"/>
</dbReference>
<dbReference type="STRING" id="71717.A0A4Y7TTL6"/>
<dbReference type="InterPro" id="IPR013949">
    <property type="entry name" value="Utp6"/>
</dbReference>
<feature type="compositionally biased region" description="Basic and acidic residues" evidence="6">
    <location>
        <begin position="207"/>
        <end position="216"/>
    </location>
</feature>
<dbReference type="InterPro" id="IPR003107">
    <property type="entry name" value="HAT"/>
</dbReference>
<dbReference type="PANTHER" id="PTHR23271:SF1">
    <property type="entry name" value="U3 SMALL NUCLEOLAR RNA-ASSOCIATED PROTEIN 6 HOMOLOG"/>
    <property type="match status" value="1"/>
</dbReference>
<dbReference type="SUPFAM" id="SSF48452">
    <property type="entry name" value="TPR-like"/>
    <property type="match status" value="1"/>
</dbReference>
<comment type="caution">
    <text evidence="8">The sequence shown here is derived from an EMBL/GenBank/DDBJ whole genome shotgun (WGS) entry which is preliminary data.</text>
</comment>
<comment type="similarity">
    <text evidence="2">Belongs to the UTP6 family.</text>
</comment>
<dbReference type="Gene3D" id="1.25.40.10">
    <property type="entry name" value="Tetratricopeptide repeat domain"/>
    <property type="match status" value="1"/>
</dbReference>
<dbReference type="InterPro" id="IPR055347">
    <property type="entry name" value="UTP6_N"/>
</dbReference>
<dbReference type="EMBL" id="QPFP01000004">
    <property type="protein sequence ID" value="TEB37513.1"/>
    <property type="molecule type" value="Genomic_DNA"/>
</dbReference>
<evidence type="ECO:0000256" key="1">
    <source>
        <dbReference type="ARBA" id="ARBA00004604"/>
    </source>
</evidence>
<feature type="region of interest" description="Disordered" evidence="6">
    <location>
        <begin position="207"/>
        <end position="236"/>
    </location>
</feature>
<dbReference type="PANTHER" id="PTHR23271">
    <property type="entry name" value="HEPATOCELLULAR CARCINOMA-ASSOCIATED ANTIGEN 66"/>
    <property type="match status" value="1"/>
</dbReference>
<dbReference type="GO" id="GO:0030515">
    <property type="term" value="F:snoRNA binding"/>
    <property type="evidence" value="ECO:0007669"/>
    <property type="project" value="InterPro"/>
</dbReference>
<evidence type="ECO:0000313" key="8">
    <source>
        <dbReference type="EMBL" id="TEB37513.1"/>
    </source>
</evidence>
<name>A0A4Y7TTL6_COPMI</name>